<dbReference type="KEGG" id="rhl:LPU83_pLPU83d_0505"/>
<organism evidence="1 2">
    <name type="scientific">Rhizobium favelukesii</name>
    <dbReference type="NCBI Taxonomy" id="348824"/>
    <lineage>
        <taxon>Bacteria</taxon>
        <taxon>Pseudomonadati</taxon>
        <taxon>Pseudomonadota</taxon>
        <taxon>Alphaproteobacteria</taxon>
        <taxon>Hyphomicrobiales</taxon>
        <taxon>Rhizobiaceae</taxon>
        <taxon>Rhizobium/Agrobacterium group</taxon>
        <taxon>Rhizobium</taxon>
    </lineage>
</organism>
<sequence length="75" mass="8219">MRPQDPPENSGIGVSLVASRRSHRFVSSSEIFRSPASVLCCSIFNDIWRAQGCDNLAVLNQPIKRNASPSFEAIS</sequence>
<dbReference type="PATRIC" id="fig|348824.6.peg.6140"/>
<dbReference type="HOGENOM" id="CLU_2668583_0_0_5"/>
<dbReference type="EMBL" id="HG916855">
    <property type="protein sequence ID" value="CDM61876.1"/>
    <property type="molecule type" value="Genomic_DNA"/>
</dbReference>
<protein>
    <submittedName>
        <fullName evidence="1">Uncharacterized protein</fullName>
    </submittedName>
</protein>
<evidence type="ECO:0000313" key="1">
    <source>
        <dbReference type="EMBL" id="CDM61876.1"/>
    </source>
</evidence>
<gene>
    <name evidence="1" type="ORF">LPU83_pLPU83d_0505</name>
</gene>
<accession>W6S6M6</accession>
<evidence type="ECO:0000313" key="2">
    <source>
        <dbReference type="Proteomes" id="UP000019443"/>
    </source>
</evidence>
<dbReference type="Proteomes" id="UP000019443">
    <property type="component" value="Plasmid pLPU83d"/>
</dbReference>
<keyword evidence="1" id="KW-0614">Plasmid</keyword>
<proteinExistence type="predicted"/>
<name>W6S6M6_9HYPH</name>
<keyword evidence="2" id="KW-1185">Reference proteome</keyword>
<dbReference type="AlphaFoldDB" id="W6S6M6"/>
<reference evidence="1" key="1">
    <citation type="submission" date="2013-11" db="EMBL/GenBank/DDBJ databases">
        <title>Draft genome sequence of the broad-host-range Rhizobium sp. LPU83 strain, a member of the low-genetic diversity Oregon-like Rhizobium sp. group.</title>
        <authorList>
            <person name="Wibberg D."/>
            <person name="Puehler A."/>
            <person name="Schlueter A."/>
        </authorList>
    </citation>
    <scope>NUCLEOTIDE SEQUENCE [LARGE SCALE GENOMIC DNA]</scope>
    <source>
        <strain evidence="1">LPU83</strain>
        <plasmid evidence="1">pLPU83d</plasmid>
    </source>
</reference>
<geneLocation type="plasmid" evidence="1 2">
    <name>pLPU83d</name>
</geneLocation>